<keyword evidence="10" id="KW-1185">Reference proteome</keyword>
<keyword evidence="6" id="KW-0408">Iron</keyword>
<dbReference type="Proteomes" id="UP000399805">
    <property type="component" value="Unassembled WGS sequence"/>
</dbReference>
<comment type="similarity">
    <text evidence="2">Belongs to the gamma-BBH/TMLD family.</text>
</comment>
<reference evidence="9 10" key="1">
    <citation type="submission" date="2019-09" db="EMBL/GenBank/DDBJ databases">
        <authorList>
            <person name="Leyn A S."/>
        </authorList>
    </citation>
    <scope>NUCLEOTIDE SEQUENCE [LARGE SCALE GENOMIC DNA]</scope>
    <source>
        <strain evidence="9">AA231_1</strain>
    </source>
</reference>
<dbReference type="EMBL" id="CABVGP010000002">
    <property type="protein sequence ID" value="VVJ21497.1"/>
    <property type="molecule type" value="Genomic_DNA"/>
</dbReference>
<proteinExistence type="inferred from homology"/>
<keyword evidence="3" id="KW-0479">Metal-binding</keyword>
<dbReference type="Gene3D" id="3.60.130.10">
    <property type="entry name" value="Clavaminate synthase-like"/>
    <property type="match status" value="1"/>
</dbReference>
<dbReference type="AlphaFoldDB" id="A0A6I8M0G5"/>
<dbReference type="Pfam" id="PF02668">
    <property type="entry name" value="TauD"/>
    <property type="match status" value="1"/>
</dbReference>
<accession>A0A6I8M0G5</accession>
<dbReference type="PANTHER" id="PTHR10696:SF25">
    <property type="entry name" value="OXIDOREDUCTASE AIM17-RELATED"/>
    <property type="match status" value="1"/>
</dbReference>
<feature type="domain" description="TauD/TfdA-like" evidence="8">
    <location>
        <begin position="19"/>
        <end position="232"/>
    </location>
</feature>
<keyword evidence="5 9" id="KW-0560">Oxidoreductase</keyword>
<evidence type="ECO:0000256" key="1">
    <source>
        <dbReference type="ARBA" id="ARBA00001954"/>
    </source>
</evidence>
<protein>
    <submittedName>
        <fullName evidence="9">Gamma-butyrobetaine dioxygenase (EC)</fullName>
        <ecNumber evidence="9">1.14.11.1</ecNumber>
    </submittedName>
</protein>
<dbReference type="GO" id="GO:0008336">
    <property type="term" value="F:gamma-butyrobetaine dioxygenase activity"/>
    <property type="evidence" value="ECO:0007669"/>
    <property type="project" value="UniProtKB-EC"/>
</dbReference>
<dbReference type="InterPro" id="IPR042098">
    <property type="entry name" value="TauD-like_sf"/>
</dbReference>
<evidence type="ECO:0000256" key="4">
    <source>
        <dbReference type="ARBA" id="ARBA00022964"/>
    </source>
</evidence>
<organism evidence="9 10">
    <name type="scientific">Amycolatopsis camponoti</name>
    <dbReference type="NCBI Taxonomy" id="2606593"/>
    <lineage>
        <taxon>Bacteria</taxon>
        <taxon>Bacillati</taxon>
        <taxon>Actinomycetota</taxon>
        <taxon>Actinomycetes</taxon>
        <taxon>Pseudonocardiales</taxon>
        <taxon>Pseudonocardiaceae</taxon>
        <taxon>Amycolatopsis</taxon>
    </lineage>
</organism>
<evidence type="ECO:0000313" key="10">
    <source>
        <dbReference type="Proteomes" id="UP000399805"/>
    </source>
</evidence>
<evidence type="ECO:0000256" key="6">
    <source>
        <dbReference type="ARBA" id="ARBA00023004"/>
    </source>
</evidence>
<dbReference type="InterPro" id="IPR050411">
    <property type="entry name" value="AlphaKG_dependent_hydroxylases"/>
</dbReference>
<evidence type="ECO:0000256" key="5">
    <source>
        <dbReference type="ARBA" id="ARBA00023002"/>
    </source>
</evidence>
<sequence>MSLTVLSECSVDIGAVGGVGELAAVLARDGVALFDGVRTEPQLLQLATRLGQLVHHRDNSRTGLTVISDRGNDRPPTGQGGFSRHALSAHTDCSNVPRPPLLVAMTCNQTADHGGDCVLVDGRAVHEELADRAPEALADLSARRGAYFGGAAGIVGNVFEPNPCGLVGIRLRRDRLARFSPQTQRWLAVLAQVIDRHTVTIPTRAGSGYVVNNRRWLHGRTAFTGPRRMYRALIEPRPAWRIPAGFTPVVAP</sequence>
<feature type="region of interest" description="Disordered" evidence="7">
    <location>
        <begin position="64"/>
        <end position="85"/>
    </location>
</feature>
<evidence type="ECO:0000256" key="3">
    <source>
        <dbReference type="ARBA" id="ARBA00022723"/>
    </source>
</evidence>
<evidence type="ECO:0000256" key="7">
    <source>
        <dbReference type="SAM" id="MobiDB-lite"/>
    </source>
</evidence>
<dbReference type="SUPFAM" id="SSF51197">
    <property type="entry name" value="Clavaminate synthase-like"/>
    <property type="match status" value="1"/>
</dbReference>
<dbReference type="EC" id="1.14.11.1" evidence="9"/>
<dbReference type="PANTHER" id="PTHR10696">
    <property type="entry name" value="GAMMA-BUTYROBETAINE HYDROXYLASE-RELATED"/>
    <property type="match status" value="1"/>
</dbReference>
<dbReference type="GO" id="GO:0045329">
    <property type="term" value="P:carnitine biosynthetic process"/>
    <property type="evidence" value="ECO:0007669"/>
    <property type="project" value="TreeGrafter"/>
</dbReference>
<dbReference type="InterPro" id="IPR003819">
    <property type="entry name" value="TauD/TfdA-like"/>
</dbReference>
<name>A0A6I8M0G5_9PSEU</name>
<keyword evidence="4 9" id="KW-0223">Dioxygenase</keyword>
<dbReference type="GO" id="GO:0046872">
    <property type="term" value="F:metal ion binding"/>
    <property type="evidence" value="ECO:0007669"/>
    <property type="project" value="UniProtKB-KW"/>
</dbReference>
<evidence type="ECO:0000256" key="2">
    <source>
        <dbReference type="ARBA" id="ARBA00008654"/>
    </source>
</evidence>
<gene>
    <name evidence="9" type="ORF">AA23TX_06518</name>
</gene>
<evidence type="ECO:0000313" key="9">
    <source>
        <dbReference type="EMBL" id="VVJ21497.1"/>
    </source>
</evidence>
<comment type="cofactor">
    <cofactor evidence="1">
        <name>Fe(2+)</name>
        <dbReference type="ChEBI" id="CHEBI:29033"/>
    </cofactor>
</comment>
<evidence type="ECO:0000259" key="8">
    <source>
        <dbReference type="Pfam" id="PF02668"/>
    </source>
</evidence>